<evidence type="ECO:0000256" key="1">
    <source>
        <dbReference type="ARBA" id="ARBA00004496"/>
    </source>
</evidence>
<keyword evidence="4" id="KW-0648">Protein biosynthesis</keyword>
<dbReference type="GeneID" id="30031267"/>
<dbReference type="Proteomes" id="UP000092555">
    <property type="component" value="Unassembled WGS sequence"/>
</dbReference>
<reference evidence="6 7" key="1">
    <citation type="submission" date="2016-05" db="EMBL/GenBank/DDBJ databases">
        <title>Comparative genomics of biotechnologically important yeasts.</title>
        <authorList>
            <consortium name="DOE Joint Genome Institute"/>
            <person name="Riley R."/>
            <person name="Haridas S."/>
            <person name="Wolfe K.H."/>
            <person name="Lopes M.R."/>
            <person name="Hittinger C.T."/>
            <person name="Goker M."/>
            <person name="Salamov A."/>
            <person name="Wisecaver J."/>
            <person name="Long T.M."/>
            <person name="Aerts A.L."/>
            <person name="Barry K."/>
            <person name="Choi C."/>
            <person name="Clum A."/>
            <person name="Coughlan A.Y."/>
            <person name="Deshpande S."/>
            <person name="Douglass A.P."/>
            <person name="Hanson S.J."/>
            <person name="Klenk H.-P."/>
            <person name="LaButti K."/>
            <person name="Lapidus A."/>
            <person name="Lindquist E."/>
            <person name="Lipzen A."/>
            <person name="Meier-kolthoff J.P."/>
            <person name="Ohm R.A."/>
            <person name="Otillar R.P."/>
            <person name="Pangilinan J."/>
            <person name="Peng Y."/>
            <person name="Rokas A."/>
            <person name="Rosa C.A."/>
            <person name="Scheuner C."/>
            <person name="Sibirny A.A."/>
            <person name="Slot J.C."/>
            <person name="Stielow J.B."/>
            <person name="Sun H."/>
            <person name="Kurtzman C.P."/>
            <person name="Blackwell M."/>
            <person name="Grigoriev I.V."/>
            <person name="Jeffries T.W."/>
        </authorList>
    </citation>
    <scope>NUCLEOTIDE SEQUENCE [LARGE SCALE GENOMIC DNA]</scope>
    <source>
        <strain evidence="6 7">NRRL YB-4993</strain>
    </source>
</reference>
<evidence type="ECO:0000256" key="4">
    <source>
        <dbReference type="ARBA" id="ARBA00022917"/>
    </source>
</evidence>
<proteinExistence type="predicted"/>
<dbReference type="InterPro" id="IPR015033">
    <property type="entry name" value="HBS1-like_N"/>
</dbReference>
<protein>
    <recommendedName>
        <fullName evidence="5">HBS1-like protein N-terminal domain-containing protein</fullName>
    </recommendedName>
</protein>
<keyword evidence="7" id="KW-1185">Reference proteome</keyword>
<comment type="subcellular location">
    <subcellularLocation>
        <location evidence="1">Cytoplasm</location>
    </subcellularLocation>
</comment>
<dbReference type="GO" id="GO:0016787">
    <property type="term" value="F:hydrolase activity"/>
    <property type="evidence" value="ECO:0007669"/>
    <property type="project" value="UniProtKB-KW"/>
</dbReference>
<dbReference type="RefSeq" id="XP_018712924.1">
    <property type="nucleotide sequence ID" value="XM_018858291.1"/>
</dbReference>
<keyword evidence="2" id="KW-0963">Cytoplasm</keyword>
<evidence type="ECO:0000313" key="6">
    <source>
        <dbReference type="EMBL" id="OBA22428.1"/>
    </source>
</evidence>
<dbReference type="GO" id="GO:0006412">
    <property type="term" value="P:translation"/>
    <property type="evidence" value="ECO:0007669"/>
    <property type="project" value="UniProtKB-KW"/>
</dbReference>
<dbReference type="STRING" id="869754.A0A1A0HEU3"/>
<sequence>MDDDYENYSGEDEFNEDALNNADYDALYAALPEAKAQLQSYNPQIQDLDIKEALYYNYFEIPAALEELKSKFPRKKEELPPPRLSKLAMLAKLRA</sequence>
<feature type="domain" description="HBS1-like protein N-terminal" evidence="5">
    <location>
        <begin position="3"/>
        <end position="77"/>
    </location>
</feature>
<dbReference type="OrthoDB" id="4024467at2759"/>
<dbReference type="GO" id="GO:0005737">
    <property type="term" value="C:cytoplasm"/>
    <property type="evidence" value="ECO:0007669"/>
    <property type="project" value="UniProtKB-SubCell"/>
</dbReference>
<feature type="non-terminal residue" evidence="6">
    <location>
        <position position="95"/>
    </location>
</feature>
<dbReference type="AlphaFoldDB" id="A0A1A0HEU3"/>
<dbReference type="Pfam" id="PF08938">
    <property type="entry name" value="HBS1_N"/>
    <property type="match status" value="1"/>
</dbReference>
<gene>
    <name evidence="6" type="ORF">METBIDRAFT_54351</name>
</gene>
<dbReference type="EMBL" id="LXTC01000002">
    <property type="protein sequence ID" value="OBA22428.1"/>
    <property type="molecule type" value="Genomic_DNA"/>
</dbReference>
<evidence type="ECO:0000256" key="3">
    <source>
        <dbReference type="ARBA" id="ARBA00022801"/>
    </source>
</evidence>
<evidence type="ECO:0000259" key="5">
    <source>
        <dbReference type="Pfam" id="PF08938"/>
    </source>
</evidence>
<keyword evidence="3" id="KW-0378">Hydrolase</keyword>
<comment type="caution">
    <text evidence="6">The sequence shown here is derived from an EMBL/GenBank/DDBJ whole genome shotgun (WGS) entry which is preliminary data.</text>
</comment>
<organism evidence="6 7">
    <name type="scientific">Metschnikowia bicuspidata var. bicuspidata NRRL YB-4993</name>
    <dbReference type="NCBI Taxonomy" id="869754"/>
    <lineage>
        <taxon>Eukaryota</taxon>
        <taxon>Fungi</taxon>
        <taxon>Dikarya</taxon>
        <taxon>Ascomycota</taxon>
        <taxon>Saccharomycotina</taxon>
        <taxon>Pichiomycetes</taxon>
        <taxon>Metschnikowiaceae</taxon>
        <taxon>Metschnikowia</taxon>
    </lineage>
</organism>
<evidence type="ECO:0000256" key="2">
    <source>
        <dbReference type="ARBA" id="ARBA00022490"/>
    </source>
</evidence>
<name>A0A1A0HEU3_9ASCO</name>
<evidence type="ECO:0000313" key="7">
    <source>
        <dbReference type="Proteomes" id="UP000092555"/>
    </source>
</evidence>
<accession>A0A1A0HEU3</accession>